<feature type="transmembrane region" description="Helical" evidence="2">
    <location>
        <begin position="20"/>
        <end position="41"/>
    </location>
</feature>
<dbReference type="PANTHER" id="PTHR33371">
    <property type="entry name" value="INTERMEMBRANE PHOSPHOLIPID TRANSPORT SYSTEM BINDING PROTEIN MLAD-RELATED"/>
    <property type="match status" value="1"/>
</dbReference>
<evidence type="ECO:0000256" key="2">
    <source>
        <dbReference type="SAM" id="Phobius"/>
    </source>
</evidence>
<keyword evidence="2" id="KW-1133">Transmembrane helix</keyword>
<feature type="region of interest" description="Disordered" evidence="1">
    <location>
        <begin position="348"/>
        <end position="381"/>
    </location>
</feature>
<sequence length="381" mass="40008">MGIGRYQAMDGRGPNPLQLLLTGIAGGAVLLVISLVFTAFVKGGFAPKFTVNIETEQVGEGIFEGADVKMDGLRIGQVALVESRGVDEQFVRIAIEPEDARFLADNVRARFASSNTLGMTALELFYTEPRGTPLRDGATIQLPKDSQTVTVTSVIRAVGEQLGKIDTGPAGRIGAVLSFEGSSEGIGRMIATAIELGRMKVGDGDEILVGIDPRPVIREGAAASGDLVRLSHDVLQTFRAQSARINYLTTHSEDVEAIATFVGKVIGDLINIFPQREFVTVVDAVLSLVGPIGKAAGGITSFYHRIPMLLDRIDQSFRANPDGTVSLQVQLLLAQMPYLAGDPAVAAAPPATAPGPGPGLPEIPGLPIPPGLFGNLPGGPR</sequence>
<dbReference type="EMBL" id="JABELX010000004">
    <property type="protein sequence ID" value="NNH70966.1"/>
    <property type="molecule type" value="Genomic_DNA"/>
</dbReference>
<organism evidence="4 5">
    <name type="scientific">Nocardia uniformis</name>
    <dbReference type="NCBI Taxonomy" id="53432"/>
    <lineage>
        <taxon>Bacteria</taxon>
        <taxon>Bacillati</taxon>
        <taxon>Actinomycetota</taxon>
        <taxon>Actinomycetes</taxon>
        <taxon>Mycobacteriales</taxon>
        <taxon>Nocardiaceae</taxon>
        <taxon>Nocardia</taxon>
    </lineage>
</organism>
<evidence type="ECO:0000256" key="1">
    <source>
        <dbReference type="SAM" id="MobiDB-lite"/>
    </source>
</evidence>
<keyword evidence="2" id="KW-0472">Membrane</keyword>
<dbReference type="RefSeq" id="WP_084521591.1">
    <property type="nucleotide sequence ID" value="NZ_JABELX010000004.1"/>
</dbReference>
<accession>A0A849C0I6</accession>
<proteinExistence type="predicted"/>
<feature type="compositionally biased region" description="Pro residues" evidence="1">
    <location>
        <begin position="351"/>
        <end position="370"/>
    </location>
</feature>
<dbReference type="Pfam" id="PF02470">
    <property type="entry name" value="MlaD"/>
    <property type="match status" value="1"/>
</dbReference>
<dbReference type="InterPro" id="IPR052336">
    <property type="entry name" value="MlaD_Phospholipid_Transporter"/>
</dbReference>
<dbReference type="Proteomes" id="UP000586827">
    <property type="component" value="Unassembled WGS sequence"/>
</dbReference>
<evidence type="ECO:0000313" key="4">
    <source>
        <dbReference type="EMBL" id="NNH70966.1"/>
    </source>
</evidence>
<feature type="domain" description="Mce/MlaD" evidence="3">
    <location>
        <begin position="50"/>
        <end position="124"/>
    </location>
</feature>
<name>A0A849C0I6_9NOCA</name>
<keyword evidence="2" id="KW-0812">Transmembrane</keyword>
<dbReference type="InterPro" id="IPR003399">
    <property type="entry name" value="Mce/MlaD"/>
</dbReference>
<gene>
    <name evidence="4" type="ORF">HLB23_14025</name>
</gene>
<evidence type="ECO:0000313" key="5">
    <source>
        <dbReference type="Proteomes" id="UP000586827"/>
    </source>
</evidence>
<comment type="caution">
    <text evidence="4">The sequence shown here is derived from an EMBL/GenBank/DDBJ whole genome shotgun (WGS) entry which is preliminary data.</text>
</comment>
<keyword evidence="5" id="KW-1185">Reference proteome</keyword>
<evidence type="ECO:0000259" key="3">
    <source>
        <dbReference type="Pfam" id="PF02470"/>
    </source>
</evidence>
<reference evidence="4 5" key="1">
    <citation type="submission" date="2020-05" db="EMBL/GenBank/DDBJ databases">
        <title>MicrobeNet Type strains.</title>
        <authorList>
            <person name="Nicholson A.C."/>
        </authorList>
    </citation>
    <scope>NUCLEOTIDE SEQUENCE [LARGE SCALE GENOMIC DNA]</scope>
    <source>
        <strain evidence="4 5">JCM 3224</strain>
    </source>
</reference>
<dbReference type="AlphaFoldDB" id="A0A849C0I6"/>
<protein>
    <submittedName>
        <fullName evidence="4">MCE family protein</fullName>
    </submittedName>
</protein>
<dbReference type="PANTHER" id="PTHR33371:SF4">
    <property type="entry name" value="INTERMEMBRANE PHOSPHOLIPID TRANSPORT SYSTEM BINDING PROTEIN MLAD"/>
    <property type="match status" value="1"/>
</dbReference>